<dbReference type="RefSeq" id="WP_137637527.1">
    <property type="nucleotide sequence ID" value="NZ_BJDN01000009.1"/>
</dbReference>
<dbReference type="InterPro" id="IPR000847">
    <property type="entry name" value="LysR_HTH_N"/>
</dbReference>
<feature type="domain" description="HTH lysR-type" evidence="5">
    <location>
        <begin position="1"/>
        <end position="58"/>
    </location>
</feature>
<dbReference type="SUPFAM" id="SSF53850">
    <property type="entry name" value="Periplasmic binding protein-like II"/>
    <property type="match status" value="1"/>
</dbReference>
<dbReference type="Proteomes" id="UP001597104">
    <property type="component" value="Unassembled WGS sequence"/>
</dbReference>
<proteinExistence type="inferred from homology"/>
<dbReference type="Pfam" id="PF00126">
    <property type="entry name" value="HTH_1"/>
    <property type="match status" value="1"/>
</dbReference>
<evidence type="ECO:0000256" key="3">
    <source>
        <dbReference type="ARBA" id="ARBA00023125"/>
    </source>
</evidence>
<evidence type="ECO:0000256" key="2">
    <source>
        <dbReference type="ARBA" id="ARBA00023015"/>
    </source>
</evidence>
<evidence type="ECO:0000259" key="5">
    <source>
        <dbReference type="PROSITE" id="PS50931"/>
    </source>
</evidence>
<protein>
    <submittedName>
        <fullName evidence="6">LysR family transcriptional regulator</fullName>
    </submittedName>
</protein>
<dbReference type="InterPro" id="IPR036388">
    <property type="entry name" value="WH-like_DNA-bd_sf"/>
</dbReference>
<dbReference type="PRINTS" id="PR00039">
    <property type="entry name" value="HTHLYSR"/>
</dbReference>
<dbReference type="PROSITE" id="PS50931">
    <property type="entry name" value="HTH_LYSR"/>
    <property type="match status" value="1"/>
</dbReference>
<organism evidence="6 7">
    <name type="scientific">Loigolactobacillus binensis</name>
    <dbReference type="NCBI Taxonomy" id="2559922"/>
    <lineage>
        <taxon>Bacteria</taxon>
        <taxon>Bacillati</taxon>
        <taxon>Bacillota</taxon>
        <taxon>Bacilli</taxon>
        <taxon>Lactobacillales</taxon>
        <taxon>Lactobacillaceae</taxon>
        <taxon>Loigolactobacillus</taxon>
    </lineage>
</organism>
<dbReference type="EMBL" id="JBHTIO010000045">
    <property type="protein sequence ID" value="MFD0898177.1"/>
    <property type="molecule type" value="Genomic_DNA"/>
</dbReference>
<keyword evidence="4" id="KW-0804">Transcription</keyword>
<keyword evidence="3" id="KW-0238">DNA-binding</keyword>
<keyword evidence="7" id="KW-1185">Reference proteome</keyword>
<dbReference type="Gene3D" id="1.10.10.10">
    <property type="entry name" value="Winged helix-like DNA-binding domain superfamily/Winged helix DNA-binding domain"/>
    <property type="match status" value="1"/>
</dbReference>
<evidence type="ECO:0000313" key="7">
    <source>
        <dbReference type="Proteomes" id="UP001597104"/>
    </source>
</evidence>
<evidence type="ECO:0000256" key="4">
    <source>
        <dbReference type="ARBA" id="ARBA00023163"/>
    </source>
</evidence>
<comment type="similarity">
    <text evidence="1">Belongs to the LysR transcriptional regulatory family.</text>
</comment>
<dbReference type="PANTHER" id="PTHR30346">
    <property type="entry name" value="TRANSCRIPTIONAL DUAL REGULATOR HCAR-RELATED"/>
    <property type="match status" value="1"/>
</dbReference>
<dbReference type="Pfam" id="PF03466">
    <property type="entry name" value="LysR_substrate"/>
    <property type="match status" value="1"/>
</dbReference>
<dbReference type="Gene3D" id="3.40.190.10">
    <property type="entry name" value="Periplasmic binding protein-like II"/>
    <property type="match status" value="2"/>
</dbReference>
<sequence>MDTNKLYEFLLLSRTLNYSKAATSLYIAQSVLTRHIQEMEAELQLPLFTRTTHHVQLTPAGQVLAQQAAGLINDCDHAISANRLIAHFNADTIRIACVLELAHSPFIQRFINQFRSRYQHIELTIDVLADGTTEQLLQSGRYDIIFTPCEFITPNDQVHACLIQRCAVGLALYPEHPLLARTSLTLADLAQETLLVPFADELFGPYAKNWKIAEKYTHNQISALKVGNLPTALLEVAARRGVALVPEYANNLAPRSVVIKPLADPHCRYNEYIYYNQRATNNVAQVFYTEFCQTYVPAQERHKH</sequence>
<evidence type="ECO:0000256" key="1">
    <source>
        <dbReference type="ARBA" id="ARBA00009437"/>
    </source>
</evidence>
<accession>A0ABW3EFP9</accession>
<comment type="caution">
    <text evidence="6">The sequence shown here is derived from an EMBL/GenBank/DDBJ whole genome shotgun (WGS) entry which is preliminary data.</text>
</comment>
<reference evidence="7" key="1">
    <citation type="journal article" date="2019" name="Int. J. Syst. Evol. Microbiol.">
        <title>The Global Catalogue of Microorganisms (GCM) 10K type strain sequencing project: providing services to taxonomists for standard genome sequencing and annotation.</title>
        <authorList>
            <consortium name="The Broad Institute Genomics Platform"/>
            <consortium name="The Broad Institute Genome Sequencing Center for Infectious Disease"/>
            <person name="Wu L."/>
            <person name="Ma J."/>
        </authorList>
    </citation>
    <scope>NUCLEOTIDE SEQUENCE [LARGE SCALE GENOMIC DNA]</scope>
    <source>
        <strain evidence="7">CCM 8925</strain>
    </source>
</reference>
<dbReference type="InterPro" id="IPR005119">
    <property type="entry name" value="LysR_subst-bd"/>
</dbReference>
<evidence type="ECO:0000313" key="6">
    <source>
        <dbReference type="EMBL" id="MFD0898177.1"/>
    </source>
</evidence>
<dbReference type="InterPro" id="IPR036390">
    <property type="entry name" value="WH_DNA-bd_sf"/>
</dbReference>
<dbReference type="PANTHER" id="PTHR30346:SF28">
    <property type="entry name" value="HTH-TYPE TRANSCRIPTIONAL REGULATOR CYNR"/>
    <property type="match status" value="1"/>
</dbReference>
<gene>
    <name evidence="6" type="ORF">ACFQZ7_10625</name>
</gene>
<keyword evidence="2" id="KW-0805">Transcription regulation</keyword>
<dbReference type="SUPFAM" id="SSF46785">
    <property type="entry name" value="Winged helix' DNA-binding domain"/>
    <property type="match status" value="1"/>
</dbReference>
<name>A0ABW3EFP9_9LACO</name>